<evidence type="ECO:0000313" key="14">
    <source>
        <dbReference type="Proteomes" id="UP001575105"/>
    </source>
</evidence>
<comment type="caution">
    <text evidence="13">The sequence shown here is derived from an EMBL/GenBank/DDBJ whole genome shotgun (WGS) entry which is preliminary data.</text>
</comment>
<organism evidence="13 14">
    <name type="scientific">Natronomicrosphaera hydrolytica</name>
    <dbReference type="NCBI Taxonomy" id="3242702"/>
    <lineage>
        <taxon>Bacteria</taxon>
        <taxon>Pseudomonadati</taxon>
        <taxon>Planctomycetota</taxon>
        <taxon>Phycisphaerae</taxon>
        <taxon>Phycisphaerales</taxon>
        <taxon>Phycisphaeraceae</taxon>
        <taxon>Natronomicrosphaera</taxon>
    </lineage>
</organism>
<keyword evidence="14" id="KW-1185">Reference proteome</keyword>
<dbReference type="Proteomes" id="UP001575105">
    <property type="component" value="Unassembled WGS sequence"/>
</dbReference>
<evidence type="ECO:0000256" key="1">
    <source>
        <dbReference type="ARBA" id="ARBA00004651"/>
    </source>
</evidence>
<dbReference type="InterPro" id="IPR002898">
    <property type="entry name" value="MotA_ExbB_proton_chnl"/>
</dbReference>
<reference evidence="13 14" key="1">
    <citation type="submission" date="2024-08" db="EMBL/GenBank/DDBJ databases">
        <title>Whole-genome sequencing of halo(alkali)philic microorganisms from hypersaline lakes.</title>
        <authorList>
            <person name="Sorokin D.Y."/>
            <person name="Merkel A.Y."/>
            <person name="Messina E."/>
            <person name="Yakimov M."/>
        </authorList>
    </citation>
    <scope>NUCLEOTIDE SEQUENCE [LARGE SCALE GENOMIC DNA]</scope>
    <source>
        <strain evidence="13 14">AB-hyl4</strain>
    </source>
</reference>
<evidence type="ECO:0000256" key="10">
    <source>
        <dbReference type="SAM" id="Phobius"/>
    </source>
</evidence>
<dbReference type="InterPro" id="IPR050790">
    <property type="entry name" value="ExbB/TolQ_transport"/>
</dbReference>
<evidence type="ECO:0000256" key="2">
    <source>
        <dbReference type="ARBA" id="ARBA00022448"/>
    </source>
</evidence>
<keyword evidence="2 8" id="KW-0813">Transport</keyword>
<proteinExistence type="inferred from homology"/>
<dbReference type="RefSeq" id="WP_425347066.1">
    <property type="nucleotide sequence ID" value="NZ_JBGUBD010000016.1"/>
</dbReference>
<evidence type="ECO:0000256" key="6">
    <source>
        <dbReference type="ARBA" id="ARBA00022989"/>
    </source>
</evidence>
<accession>A0ABV4UA22</accession>
<evidence type="ECO:0000256" key="4">
    <source>
        <dbReference type="ARBA" id="ARBA00022692"/>
    </source>
</evidence>
<dbReference type="PANTHER" id="PTHR30625">
    <property type="entry name" value="PROTEIN TOLQ"/>
    <property type="match status" value="1"/>
</dbReference>
<evidence type="ECO:0000256" key="11">
    <source>
        <dbReference type="SAM" id="SignalP"/>
    </source>
</evidence>
<keyword evidence="4 10" id="KW-0812">Transmembrane</keyword>
<feature type="chain" id="PRO_5046476065" evidence="11">
    <location>
        <begin position="36"/>
        <end position="526"/>
    </location>
</feature>
<keyword evidence="9" id="KW-0175">Coiled coil</keyword>
<feature type="coiled-coil region" evidence="9">
    <location>
        <begin position="31"/>
        <end position="65"/>
    </location>
</feature>
<keyword evidence="7 10" id="KW-0472">Membrane</keyword>
<name>A0ABV4UA22_9BACT</name>
<dbReference type="EMBL" id="JBGUBD010000016">
    <property type="protein sequence ID" value="MFA9480142.1"/>
    <property type="molecule type" value="Genomic_DNA"/>
</dbReference>
<comment type="subcellular location">
    <subcellularLocation>
        <location evidence="1">Cell membrane</location>
        <topology evidence="1">Multi-pass membrane protein</topology>
    </subcellularLocation>
    <subcellularLocation>
        <location evidence="8">Membrane</location>
        <topology evidence="8">Multi-pass membrane protein</topology>
    </subcellularLocation>
</comment>
<dbReference type="PANTHER" id="PTHR30625:SF15">
    <property type="entry name" value="BIOPOLYMER TRANSPORT PROTEIN EXBB"/>
    <property type="match status" value="1"/>
</dbReference>
<feature type="domain" description="MotA/TolQ/ExbB proton channel" evidence="12">
    <location>
        <begin position="362"/>
        <end position="479"/>
    </location>
</feature>
<feature type="transmembrane region" description="Helical" evidence="10">
    <location>
        <begin position="442"/>
        <end position="463"/>
    </location>
</feature>
<evidence type="ECO:0000259" key="12">
    <source>
        <dbReference type="Pfam" id="PF01618"/>
    </source>
</evidence>
<evidence type="ECO:0000313" key="13">
    <source>
        <dbReference type="EMBL" id="MFA9480142.1"/>
    </source>
</evidence>
<evidence type="ECO:0000256" key="9">
    <source>
        <dbReference type="SAM" id="Coils"/>
    </source>
</evidence>
<gene>
    <name evidence="13" type="ORF">ACERK3_17865</name>
</gene>
<keyword evidence="11" id="KW-0732">Signal</keyword>
<feature type="transmembrane region" description="Helical" evidence="10">
    <location>
        <begin position="297"/>
        <end position="319"/>
    </location>
</feature>
<comment type="similarity">
    <text evidence="8">Belongs to the exbB/tolQ family.</text>
</comment>
<protein>
    <submittedName>
        <fullName evidence="13">MotA/TolQ/ExbB proton channel family protein</fullName>
    </submittedName>
</protein>
<feature type="transmembrane region" description="Helical" evidence="10">
    <location>
        <begin position="398"/>
        <end position="422"/>
    </location>
</feature>
<keyword evidence="3" id="KW-1003">Cell membrane</keyword>
<keyword evidence="5 8" id="KW-0653">Protein transport</keyword>
<evidence type="ECO:0000256" key="7">
    <source>
        <dbReference type="ARBA" id="ARBA00023136"/>
    </source>
</evidence>
<feature type="signal peptide" evidence="11">
    <location>
        <begin position="1"/>
        <end position="35"/>
    </location>
</feature>
<keyword evidence="6 10" id="KW-1133">Transmembrane helix</keyword>
<dbReference type="Pfam" id="PF01618">
    <property type="entry name" value="MotA_ExbB"/>
    <property type="match status" value="1"/>
</dbReference>
<sequence>MIGLRGDVRGGAWRSAVLICAAAGWLLCGAATAIAADADTLRNRLAAIEAEIESLEQQRDEAAQTWERDQSALQSQRRELAARLLDASFDRVQLEQSRGRVERELRQGRDEVATLADGLEGLMRRLTGVAERIDLHLAESPDRETFEATSADDIRLLNEGDWRERAERASRWVTRFEQLHRRAGQVRVTRTEVHTADGSREAVELLSVGRVAYAYRTVDGGRLGMAVASPAEATGYRWVESIHRNRKRQLAAVFDDAAAGGSAGAAVAGAVHRLPMDVTGQVRAETALQETGLQATVLAGGLVMIPLGLVALLAVLLIVERWFTLHRAGRGGDGLAAAVFEAYERGDADAAVRRCQASDGVVARVLLACLSRREQGQHAMEDGIQAQLLHEAPRLERFLAGIAVLGAVSPLLGLLGTVTGIIQTFEVITTFGNVQPGAMAGGISEALITTAAGLVIAIPILLLHSALSGKSDRIISDAEKHAATMLNLSQARSGEVAGAVAVEAASKVKVEPKSKPKAAQEQGSEA</sequence>
<evidence type="ECO:0000256" key="8">
    <source>
        <dbReference type="RuleBase" id="RU004057"/>
    </source>
</evidence>
<evidence type="ECO:0000256" key="5">
    <source>
        <dbReference type="ARBA" id="ARBA00022927"/>
    </source>
</evidence>
<evidence type="ECO:0000256" key="3">
    <source>
        <dbReference type="ARBA" id="ARBA00022475"/>
    </source>
</evidence>